<organism evidence="1 2">
    <name type="scientific">Arctium lappa</name>
    <name type="common">Greater burdock</name>
    <name type="synonym">Lappa major</name>
    <dbReference type="NCBI Taxonomy" id="4217"/>
    <lineage>
        <taxon>Eukaryota</taxon>
        <taxon>Viridiplantae</taxon>
        <taxon>Streptophyta</taxon>
        <taxon>Embryophyta</taxon>
        <taxon>Tracheophyta</taxon>
        <taxon>Spermatophyta</taxon>
        <taxon>Magnoliopsida</taxon>
        <taxon>eudicotyledons</taxon>
        <taxon>Gunneridae</taxon>
        <taxon>Pentapetalae</taxon>
        <taxon>asterids</taxon>
        <taxon>campanulids</taxon>
        <taxon>Asterales</taxon>
        <taxon>Asteraceae</taxon>
        <taxon>Carduoideae</taxon>
        <taxon>Cardueae</taxon>
        <taxon>Arctiinae</taxon>
        <taxon>Arctium</taxon>
    </lineage>
</organism>
<gene>
    <name evidence="1" type="ORF">L6452_05403</name>
</gene>
<evidence type="ECO:0000313" key="2">
    <source>
        <dbReference type="Proteomes" id="UP001055879"/>
    </source>
</evidence>
<sequence>MSPFTIQGFEFLVNTPNHLKLIYISTSSVYTFSISQDNQAPLIAISIFLSILLDSISRFWCFLTVVKEIVSHPTIYGSAIGLGSPSIPGFVLIGRHKWPEDISRKGYSSHLYIEIVDQGLFSLVLFGAVCRLLQVVSGWLPLTNSVVACPG</sequence>
<evidence type="ECO:0000313" key="1">
    <source>
        <dbReference type="EMBL" id="KAI3757860.1"/>
    </source>
</evidence>
<dbReference type="Proteomes" id="UP001055879">
    <property type="component" value="Linkage Group LG02"/>
</dbReference>
<protein>
    <submittedName>
        <fullName evidence="1">Uncharacterized protein</fullName>
    </submittedName>
</protein>
<name>A0ACB9EGB1_ARCLA</name>
<proteinExistence type="predicted"/>
<reference evidence="1 2" key="2">
    <citation type="journal article" date="2022" name="Mol. Ecol. Resour.">
        <title>The genomes of chicory, endive, great burdock and yacon provide insights into Asteraceae paleo-polyploidization history and plant inulin production.</title>
        <authorList>
            <person name="Fan W."/>
            <person name="Wang S."/>
            <person name="Wang H."/>
            <person name="Wang A."/>
            <person name="Jiang F."/>
            <person name="Liu H."/>
            <person name="Zhao H."/>
            <person name="Xu D."/>
            <person name="Zhang Y."/>
        </authorList>
    </citation>
    <scope>NUCLEOTIDE SEQUENCE [LARGE SCALE GENOMIC DNA]</scope>
    <source>
        <strain evidence="2">cv. Niubang</strain>
    </source>
</reference>
<keyword evidence="2" id="KW-1185">Reference proteome</keyword>
<dbReference type="EMBL" id="CM042048">
    <property type="protein sequence ID" value="KAI3757860.1"/>
    <property type="molecule type" value="Genomic_DNA"/>
</dbReference>
<accession>A0ACB9EGB1</accession>
<comment type="caution">
    <text evidence="1">The sequence shown here is derived from an EMBL/GenBank/DDBJ whole genome shotgun (WGS) entry which is preliminary data.</text>
</comment>
<reference evidence="2" key="1">
    <citation type="journal article" date="2022" name="Mol. Ecol. Resour.">
        <title>The genomes of chicory, endive, great burdock and yacon provide insights into Asteraceae palaeo-polyploidization history and plant inulin production.</title>
        <authorList>
            <person name="Fan W."/>
            <person name="Wang S."/>
            <person name="Wang H."/>
            <person name="Wang A."/>
            <person name="Jiang F."/>
            <person name="Liu H."/>
            <person name="Zhao H."/>
            <person name="Xu D."/>
            <person name="Zhang Y."/>
        </authorList>
    </citation>
    <scope>NUCLEOTIDE SEQUENCE [LARGE SCALE GENOMIC DNA]</scope>
    <source>
        <strain evidence="2">cv. Niubang</strain>
    </source>
</reference>